<dbReference type="Pfam" id="PF00933">
    <property type="entry name" value="Glyco_hydro_3"/>
    <property type="match status" value="1"/>
</dbReference>
<dbReference type="OrthoDB" id="98455at2"/>
<accession>G8LXR2</accession>
<keyword evidence="7" id="KW-1185">Reference proteome</keyword>
<keyword evidence="4" id="KW-0326">Glycosidase</keyword>
<dbReference type="Proteomes" id="UP000005435">
    <property type="component" value="Chromosome"/>
</dbReference>
<gene>
    <name evidence="6" type="ordered locus">Clocl_2223</name>
</gene>
<dbReference type="KEGG" id="ccl:Clocl_2223"/>
<dbReference type="InterPro" id="IPR001764">
    <property type="entry name" value="Glyco_hydro_3_N"/>
</dbReference>
<sequence length="756" mass="84539">MSRDIKKIIAEMTVEEKASLCSGFGNWHTKAVERLQIPPIMMVDGPHGLRIQFKNADLSDTQNSLPATCFPTAVNMASTWDRNLVEEIGKAIGEECRAEEVSILLGPGANIKRSPLCGRNFEYFSEDPYLSSQMAASHIKGVQSQGVGTSLKHFCANNQEHRRLTVDVKVDERTLREIYLASFEEAVKQAKPWTVMCSYNSVNGEFASENSYLLTHILRDEWGFEGFVVSDWGAVNERVKGLKAGLDLEMPYSGGERDKQIADAVKNGELPEEVLDKAVERLLKIIFKAIDNKKSGTTFDKKAHHELARRAARESMVLLKNEDGILPLKKQGKIALIGAFAKNPRFQGGGSSHVNPTYLSNAYDAIVDLAGQKAEILYSPGYDLETDVVDEKLIDEAKEAAAKADVAVIFAGLTDSYESEGYDRAHLRIPENHRLLIEAVAEVQGKTVVVLSNGSPIEMPWIDKVKAVLETYLGGQAVGEAVADILFGEFSPCGKLAETFPEKLSHNPSYLNFPGEGDSVEYREGLFVGYRYYDAKDIKPLFPFGFGLSYTDFEYSDIKLSKKEINDNELLTVSVKIKNTGKMRGKEIVQLYVRDVEKSVIRPDKELKGFEKIELDAGEEKTVTFSLDKRAFAYYNTEIKDWHVESGEFEILIGKSSQDIVLKEVVTVNSTIMIKKKFHMNTTLGDIMTYPGGLDKLNQYMHEYLKKHGMDKGIKHMKQSMDTEMVKYTPLRCLPSFSGNEVSKETVIKLLEDLNS</sequence>
<evidence type="ECO:0000259" key="5">
    <source>
        <dbReference type="SMART" id="SM01217"/>
    </source>
</evidence>
<dbReference type="SUPFAM" id="SSF52279">
    <property type="entry name" value="Beta-D-glucan exohydrolase, C-terminal domain"/>
    <property type="match status" value="1"/>
</dbReference>
<dbReference type="InterPro" id="IPR013783">
    <property type="entry name" value="Ig-like_fold"/>
</dbReference>
<proteinExistence type="inferred from homology"/>
<evidence type="ECO:0000256" key="2">
    <source>
        <dbReference type="ARBA" id="ARBA00022801"/>
    </source>
</evidence>
<dbReference type="FunFam" id="3.40.50.1700:FF:000005">
    <property type="entry name" value="Beta-glucosidase H"/>
    <property type="match status" value="1"/>
</dbReference>
<dbReference type="GO" id="GO:0005975">
    <property type="term" value="P:carbohydrate metabolic process"/>
    <property type="evidence" value="ECO:0007669"/>
    <property type="project" value="InterPro"/>
</dbReference>
<dbReference type="Gene3D" id="2.60.40.10">
    <property type="entry name" value="Immunoglobulins"/>
    <property type="match status" value="1"/>
</dbReference>
<dbReference type="Gene3D" id="3.40.50.1700">
    <property type="entry name" value="Glycoside hydrolase family 3 C-terminal domain"/>
    <property type="match status" value="1"/>
</dbReference>
<dbReference type="InterPro" id="IPR019800">
    <property type="entry name" value="Glyco_hydro_3_AS"/>
</dbReference>
<evidence type="ECO:0000313" key="7">
    <source>
        <dbReference type="Proteomes" id="UP000005435"/>
    </source>
</evidence>
<dbReference type="STRING" id="720554.Clocl_2223"/>
<dbReference type="PRINTS" id="PR00133">
    <property type="entry name" value="GLHYDRLASE3"/>
</dbReference>
<dbReference type="HOGENOM" id="CLU_004542_4_1_9"/>
<dbReference type="InterPro" id="IPR002772">
    <property type="entry name" value="Glyco_hydro_3_C"/>
</dbReference>
<dbReference type="InterPro" id="IPR036962">
    <property type="entry name" value="Glyco_hydro_3_N_sf"/>
</dbReference>
<dbReference type="Gene3D" id="3.20.20.300">
    <property type="entry name" value="Glycoside hydrolase, family 3, N-terminal domain"/>
    <property type="match status" value="1"/>
</dbReference>
<dbReference type="GO" id="GO:0008422">
    <property type="term" value="F:beta-glucosidase activity"/>
    <property type="evidence" value="ECO:0007669"/>
    <property type="project" value="UniProtKB-ARBA"/>
</dbReference>
<dbReference type="InterPro" id="IPR050288">
    <property type="entry name" value="Cellulose_deg_GH3"/>
</dbReference>
<dbReference type="PROSITE" id="PS00775">
    <property type="entry name" value="GLYCOSYL_HYDROL_F3"/>
    <property type="match status" value="1"/>
</dbReference>
<comment type="similarity">
    <text evidence="1 4">Belongs to the glycosyl hydrolase 3 family.</text>
</comment>
<organism evidence="6 7">
    <name type="scientific">Acetivibrio clariflavus (strain DSM 19732 / NBRC 101661 / EBR45)</name>
    <name type="common">Clostridium clariflavum</name>
    <dbReference type="NCBI Taxonomy" id="720554"/>
    <lineage>
        <taxon>Bacteria</taxon>
        <taxon>Bacillati</taxon>
        <taxon>Bacillota</taxon>
        <taxon>Clostridia</taxon>
        <taxon>Eubacteriales</taxon>
        <taxon>Oscillospiraceae</taxon>
        <taxon>Acetivibrio</taxon>
    </lineage>
</organism>
<dbReference type="SMART" id="SM01217">
    <property type="entry name" value="Fn3_like"/>
    <property type="match status" value="1"/>
</dbReference>
<evidence type="ECO:0000256" key="4">
    <source>
        <dbReference type="RuleBase" id="RU361161"/>
    </source>
</evidence>
<evidence type="ECO:0000256" key="3">
    <source>
        <dbReference type="ARBA" id="ARBA00023277"/>
    </source>
</evidence>
<name>G8LXR2_ACECE</name>
<dbReference type="Pfam" id="PF14310">
    <property type="entry name" value="Fn3-like"/>
    <property type="match status" value="1"/>
</dbReference>
<dbReference type="EMBL" id="CP003065">
    <property type="protein sequence ID" value="AEV68815.1"/>
    <property type="molecule type" value="Genomic_DNA"/>
</dbReference>
<evidence type="ECO:0000313" key="6">
    <source>
        <dbReference type="EMBL" id="AEV68815.1"/>
    </source>
</evidence>
<evidence type="ECO:0000256" key="1">
    <source>
        <dbReference type="ARBA" id="ARBA00005336"/>
    </source>
</evidence>
<keyword evidence="2 4" id="KW-0378">Hydrolase</keyword>
<dbReference type="AlphaFoldDB" id="G8LXR2"/>
<reference evidence="6 7" key="2">
    <citation type="journal article" date="2012" name="Stand. Genomic Sci.">
        <title>Complete Genome Sequence of Clostridium clariflavum DSM 19732.</title>
        <authorList>
            <person name="Izquierdo J.A."/>
            <person name="Goodwin L."/>
            <person name="Davenport K.W."/>
            <person name="Teshima H."/>
            <person name="Bruce D."/>
            <person name="Detter C."/>
            <person name="Tapia R."/>
            <person name="Han S."/>
            <person name="Land M."/>
            <person name="Hauser L."/>
            <person name="Jeffries C.D."/>
            <person name="Han J."/>
            <person name="Pitluck S."/>
            <person name="Nolan M."/>
            <person name="Chen A."/>
            <person name="Huntemann M."/>
            <person name="Mavromatis K."/>
            <person name="Mikhailova N."/>
            <person name="Liolios K."/>
            <person name="Woyke T."/>
            <person name="Lynd L.R."/>
        </authorList>
    </citation>
    <scope>NUCLEOTIDE SEQUENCE [LARGE SCALE GENOMIC DNA]</scope>
    <source>
        <strain evidence="7">DSM 19732 / NBRC 101661 / EBR45</strain>
    </source>
</reference>
<dbReference type="FunFam" id="2.60.40.10:FF:000495">
    <property type="entry name" value="Periplasmic beta-glucosidase"/>
    <property type="match status" value="1"/>
</dbReference>
<dbReference type="SUPFAM" id="SSF51445">
    <property type="entry name" value="(Trans)glycosidases"/>
    <property type="match status" value="1"/>
</dbReference>
<protein>
    <submittedName>
        <fullName evidence="6">Beta-glucosidase-like glycosyl hydrolase</fullName>
    </submittedName>
</protein>
<dbReference type="PANTHER" id="PTHR42715:SF10">
    <property type="entry name" value="BETA-GLUCOSIDASE"/>
    <property type="match status" value="1"/>
</dbReference>
<reference evidence="7" key="1">
    <citation type="submission" date="2011-12" db="EMBL/GenBank/DDBJ databases">
        <title>Complete sequence of Clostridium clariflavum DSM 19732.</title>
        <authorList>
            <consortium name="US DOE Joint Genome Institute"/>
            <person name="Lucas S."/>
            <person name="Han J."/>
            <person name="Lapidus A."/>
            <person name="Cheng J.-F."/>
            <person name="Goodwin L."/>
            <person name="Pitluck S."/>
            <person name="Peters L."/>
            <person name="Teshima H."/>
            <person name="Detter J.C."/>
            <person name="Han C."/>
            <person name="Tapia R."/>
            <person name="Land M."/>
            <person name="Hauser L."/>
            <person name="Kyrpides N."/>
            <person name="Ivanova N."/>
            <person name="Pagani I."/>
            <person name="Kitzmiller T."/>
            <person name="Lynd L."/>
            <person name="Izquierdo J."/>
            <person name="Woyke T."/>
        </authorList>
    </citation>
    <scope>NUCLEOTIDE SEQUENCE [LARGE SCALE GENOMIC DNA]</scope>
    <source>
        <strain evidence="7">DSM 19732 / NBRC 101661 / EBR45</strain>
    </source>
</reference>
<dbReference type="RefSeq" id="WP_014255394.1">
    <property type="nucleotide sequence ID" value="NC_016627.1"/>
</dbReference>
<keyword evidence="3" id="KW-0119">Carbohydrate metabolism</keyword>
<dbReference type="eggNOG" id="COG1472">
    <property type="taxonomic scope" value="Bacteria"/>
</dbReference>
<dbReference type="InterPro" id="IPR017853">
    <property type="entry name" value="GH"/>
</dbReference>
<dbReference type="InterPro" id="IPR026891">
    <property type="entry name" value="Fn3-like"/>
</dbReference>
<feature type="domain" description="Fibronectin type III-like" evidence="5">
    <location>
        <begin position="587"/>
        <end position="657"/>
    </location>
</feature>
<dbReference type="InterPro" id="IPR036881">
    <property type="entry name" value="Glyco_hydro_3_C_sf"/>
</dbReference>
<dbReference type="PANTHER" id="PTHR42715">
    <property type="entry name" value="BETA-GLUCOSIDASE"/>
    <property type="match status" value="1"/>
</dbReference>
<dbReference type="Pfam" id="PF01915">
    <property type="entry name" value="Glyco_hydro_3_C"/>
    <property type="match status" value="1"/>
</dbReference>